<keyword evidence="4" id="KW-1185">Reference proteome</keyword>
<dbReference type="GeneTree" id="ENSGT00390000015552"/>
<dbReference type="OrthoDB" id="8959856at2759"/>
<protein>
    <submittedName>
        <fullName evidence="3">BCL2 like 13</fullName>
    </submittedName>
</protein>
<accession>A0A3B3TC66</accession>
<name>A0A3B3TC66_9TELE</name>
<dbReference type="PANTHER" id="PTHR15758">
    <property type="entry name" value="BCL-2-LIKE PROTEIN 13"/>
    <property type="match status" value="1"/>
</dbReference>
<keyword evidence="2" id="KW-0812">Transmembrane</keyword>
<evidence type="ECO:0000313" key="4">
    <source>
        <dbReference type="Proteomes" id="UP000261540"/>
    </source>
</evidence>
<dbReference type="InterPro" id="IPR036834">
    <property type="entry name" value="Bcl-2-like_sf"/>
</dbReference>
<evidence type="ECO:0000256" key="2">
    <source>
        <dbReference type="SAM" id="Phobius"/>
    </source>
</evidence>
<reference evidence="3" key="2">
    <citation type="submission" date="2025-09" db="UniProtKB">
        <authorList>
            <consortium name="Ensembl"/>
        </authorList>
    </citation>
    <scope>IDENTIFICATION</scope>
</reference>
<dbReference type="AlphaFoldDB" id="A0A3B3TC66"/>
<dbReference type="GO" id="GO:0042981">
    <property type="term" value="P:regulation of apoptotic process"/>
    <property type="evidence" value="ECO:0007669"/>
    <property type="project" value="InterPro"/>
</dbReference>
<keyword evidence="2" id="KW-1133">Transmembrane helix</keyword>
<organism evidence="3 4">
    <name type="scientific">Paramormyrops kingsleyae</name>
    <dbReference type="NCBI Taxonomy" id="1676925"/>
    <lineage>
        <taxon>Eukaryota</taxon>
        <taxon>Metazoa</taxon>
        <taxon>Chordata</taxon>
        <taxon>Craniata</taxon>
        <taxon>Vertebrata</taxon>
        <taxon>Euteleostomi</taxon>
        <taxon>Actinopterygii</taxon>
        <taxon>Neopterygii</taxon>
        <taxon>Teleostei</taxon>
        <taxon>Osteoglossocephala</taxon>
        <taxon>Osteoglossomorpha</taxon>
        <taxon>Osteoglossiformes</taxon>
        <taxon>Mormyridae</taxon>
        <taxon>Paramormyrops</taxon>
    </lineage>
</organism>
<dbReference type="Ensembl" id="ENSPKIT00000021893.1">
    <property type="protein sequence ID" value="ENSPKIP00000040867.1"/>
    <property type="gene ID" value="ENSPKIG00000017671.1"/>
</dbReference>
<dbReference type="STRING" id="1676925.ENSPKIP00000040867"/>
<evidence type="ECO:0000256" key="1">
    <source>
        <dbReference type="SAM" id="MobiDB-lite"/>
    </source>
</evidence>
<feature type="region of interest" description="Disordered" evidence="1">
    <location>
        <begin position="34"/>
        <end position="59"/>
    </location>
</feature>
<sequence>MAAASSSTTVVEGFHFETKYVVLSYLGLQPPRSLPRTRVATGEAAGTSQSEQERHSGIKGQVEEELRRLEEEIATSFSRTGFDCHTSLVFSPANPESSIEECLAVLGSHVGQNLGSHLTAALQGLLGEPLDYERYRDAVQNVSSHSQGGWNKVLVPLVLLQALLWEGQPLTELVPLGMHYLLEAEAEFVIGQGGWGTVLNLEEMEPGVIVAEDANDIYILSGEQLSPPASLVSSAEGGEHRPWQADSLLTGSGSWAQVGSTEPEDVKSLDSDAGVTLAEERSENNSSNSDIVHVEREEAELMEGELQESMLSILGSGSELVEMQGGTLLCAEPPTEASVVPESQLSVGGLLTVQETPTPQVLLSVPEPKPPVPAPLLAAKPEAFAKPQQESTQESVAAVAGKPHAAPPEEIPPKPKPSRPSELPMLLCSGAALVAIAAVVVYGAMVFRKK</sequence>
<dbReference type="Proteomes" id="UP000261540">
    <property type="component" value="Unplaced"/>
</dbReference>
<dbReference type="InterPro" id="IPR042398">
    <property type="entry name" value="BCL2L13"/>
</dbReference>
<dbReference type="GO" id="GO:0016020">
    <property type="term" value="C:membrane"/>
    <property type="evidence" value="ECO:0007669"/>
    <property type="project" value="TreeGrafter"/>
</dbReference>
<feature type="region of interest" description="Disordered" evidence="1">
    <location>
        <begin position="383"/>
        <end position="422"/>
    </location>
</feature>
<proteinExistence type="predicted"/>
<keyword evidence="2" id="KW-0472">Membrane</keyword>
<evidence type="ECO:0000313" key="3">
    <source>
        <dbReference type="Ensembl" id="ENSPKIP00000040867.1"/>
    </source>
</evidence>
<dbReference type="GO" id="GO:0006915">
    <property type="term" value="P:apoptotic process"/>
    <property type="evidence" value="ECO:0007669"/>
    <property type="project" value="InterPro"/>
</dbReference>
<dbReference type="SUPFAM" id="SSF56854">
    <property type="entry name" value="Bcl-2 inhibitors of programmed cell death"/>
    <property type="match status" value="1"/>
</dbReference>
<reference evidence="3" key="1">
    <citation type="submission" date="2025-08" db="UniProtKB">
        <authorList>
            <consortium name="Ensembl"/>
        </authorList>
    </citation>
    <scope>IDENTIFICATION</scope>
</reference>
<dbReference type="GO" id="GO:0005739">
    <property type="term" value="C:mitochondrion"/>
    <property type="evidence" value="ECO:0007669"/>
    <property type="project" value="TreeGrafter"/>
</dbReference>
<dbReference type="PANTHER" id="PTHR15758:SF2">
    <property type="entry name" value="BCL-2-LIKE PROTEIN 13"/>
    <property type="match status" value="1"/>
</dbReference>
<feature type="transmembrane region" description="Helical" evidence="2">
    <location>
        <begin position="423"/>
        <end position="447"/>
    </location>
</feature>